<dbReference type="AlphaFoldDB" id="A0A1H0EGL9"/>
<protein>
    <submittedName>
        <fullName evidence="1">Uncharacterized protein</fullName>
    </submittedName>
</protein>
<sequence length="65" mass="7366">MTGVVFLAWLNGFQDHFIMLGGHHALRPLPYVIEAFRLADQAGLLRDPYLVVRRIGRLLAVYGTE</sequence>
<dbReference type="InterPro" id="IPR009334">
    <property type="entry name" value="DUF993"/>
</dbReference>
<evidence type="ECO:0000313" key="2">
    <source>
        <dbReference type="Proteomes" id="UP000198793"/>
    </source>
</evidence>
<reference evidence="1 2" key="1">
    <citation type="submission" date="2016-10" db="EMBL/GenBank/DDBJ databases">
        <authorList>
            <person name="de Groot N.N."/>
        </authorList>
    </citation>
    <scope>NUCLEOTIDE SEQUENCE [LARGE SCALE GENOMIC DNA]</scope>
    <source>
        <strain evidence="2">L7-484,KACC 16230,DSM 25025</strain>
    </source>
</reference>
<organism evidence="1 2">
    <name type="scientific">Aureimonas jatrophae</name>
    <dbReference type="NCBI Taxonomy" id="1166073"/>
    <lineage>
        <taxon>Bacteria</taxon>
        <taxon>Pseudomonadati</taxon>
        <taxon>Pseudomonadota</taxon>
        <taxon>Alphaproteobacteria</taxon>
        <taxon>Hyphomicrobiales</taxon>
        <taxon>Aurantimonadaceae</taxon>
        <taxon>Aureimonas</taxon>
    </lineage>
</organism>
<dbReference type="Proteomes" id="UP000198793">
    <property type="component" value="Unassembled WGS sequence"/>
</dbReference>
<name>A0A1H0EGL9_9HYPH</name>
<accession>A0A1H0EGL9</accession>
<dbReference type="Pfam" id="PF06187">
    <property type="entry name" value="DUF993"/>
    <property type="match status" value="1"/>
</dbReference>
<dbReference type="InterPro" id="IPR013785">
    <property type="entry name" value="Aldolase_TIM"/>
</dbReference>
<dbReference type="STRING" id="1166073.SAMN05192530_10229"/>
<proteinExistence type="predicted"/>
<keyword evidence="2" id="KW-1185">Reference proteome</keyword>
<dbReference type="EMBL" id="FNIT01000002">
    <property type="protein sequence ID" value="SDN81502.1"/>
    <property type="molecule type" value="Genomic_DNA"/>
</dbReference>
<evidence type="ECO:0000313" key="1">
    <source>
        <dbReference type="EMBL" id="SDN81502.1"/>
    </source>
</evidence>
<dbReference type="Gene3D" id="3.20.20.70">
    <property type="entry name" value="Aldolase class I"/>
    <property type="match status" value="1"/>
</dbReference>
<gene>
    <name evidence="1" type="ORF">SAMN05192530_10229</name>
</gene>